<accession>A0A5D3DE98</accession>
<reference evidence="1 2" key="1">
    <citation type="submission" date="2019-08" db="EMBL/GenBank/DDBJ databases">
        <title>Draft genome sequences of two oriental melons (Cucumis melo L. var makuwa).</title>
        <authorList>
            <person name="Kwon S.-Y."/>
        </authorList>
    </citation>
    <scope>NUCLEOTIDE SEQUENCE [LARGE SCALE GENOMIC DNA]</scope>
    <source>
        <strain evidence="2">cv. Chang Bougi</strain>
        <tissue evidence="1">Leaf</tissue>
    </source>
</reference>
<evidence type="ECO:0000313" key="2">
    <source>
        <dbReference type="Proteomes" id="UP000321947"/>
    </source>
</evidence>
<dbReference type="AlphaFoldDB" id="A0A5D3DE98"/>
<protein>
    <submittedName>
        <fullName evidence="1">Gag-pro-like protein</fullName>
    </submittedName>
</protein>
<dbReference type="Proteomes" id="UP000321947">
    <property type="component" value="Unassembled WGS sequence"/>
</dbReference>
<comment type="caution">
    <text evidence="1">The sequence shown here is derived from an EMBL/GenBank/DDBJ whole genome shotgun (WGS) entry which is preliminary data.</text>
</comment>
<sequence>MPAYPPGFTLQRSSSPYVVDKTYPTSFFAQNPNPTTQQVVHVNDPISTPITESGKKISEEQGSRRRLEFLEERSCAIKGADMYMSIDVAQLCLISDVVIPPKFKTPDFKKYNGTTCLKSYLVMYCRKMLAYAHDDKFFIHCFQDSLLAWLLTVEHSTENCFPLKAKVQSLVKGRWLKFKKTGEEPDVNQNPLP</sequence>
<gene>
    <name evidence="1" type="ORF">E5676_scaffold1479G00040</name>
</gene>
<proteinExistence type="predicted"/>
<dbReference type="EMBL" id="SSTD01005467">
    <property type="protein sequence ID" value="TYK21922.1"/>
    <property type="molecule type" value="Genomic_DNA"/>
</dbReference>
<evidence type="ECO:0000313" key="1">
    <source>
        <dbReference type="EMBL" id="TYK21922.1"/>
    </source>
</evidence>
<organism evidence="1 2">
    <name type="scientific">Cucumis melo var. makuwa</name>
    <name type="common">Oriental melon</name>
    <dbReference type="NCBI Taxonomy" id="1194695"/>
    <lineage>
        <taxon>Eukaryota</taxon>
        <taxon>Viridiplantae</taxon>
        <taxon>Streptophyta</taxon>
        <taxon>Embryophyta</taxon>
        <taxon>Tracheophyta</taxon>
        <taxon>Spermatophyta</taxon>
        <taxon>Magnoliopsida</taxon>
        <taxon>eudicotyledons</taxon>
        <taxon>Gunneridae</taxon>
        <taxon>Pentapetalae</taxon>
        <taxon>rosids</taxon>
        <taxon>fabids</taxon>
        <taxon>Cucurbitales</taxon>
        <taxon>Cucurbitaceae</taxon>
        <taxon>Benincaseae</taxon>
        <taxon>Cucumis</taxon>
    </lineage>
</organism>
<name>A0A5D3DE98_CUCMM</name>